<keyword evidence="1" id="KW-1133">Transmembrane helix</keyword>
<dbReference type="Gene3D" id="2.30.30.40">
    <property type="entry name" value="SH3 Domains"/>
    <property type="match status" value="1"/>
</dbReference>
<name>A0ABT5RBN9_9PSED</name>
<keyword evidence="3" id="KW-1185">Reference proteome</keyword>
<evidence type="ECO:0000313" key="2">
    <source>
        <dbReference type="EMBL" id="MDD1942971.1"/>
    </source>
</evidence>
<dbReference type="EMBL" id="JANCLL010000002">
    <property type="protein sequence ID" value="MDD1942971.1"/>
    <property type="molecule type" value="Genomic_DNA"/>
</dbReference>
<proteinExistence type="predicted"/>
<organism evidence="2 3">
    <name type="scientific">Pseudomonas carnis</name>
    <dbReference type="NCBI Taxonomy" id="2487355"/>
    <lineage>
        <taxon>Bacteria</taxon>
        <taxon>Pseudomonadati</taxon>
        <taxon>Pseudomonadota</taxon>
        <taxon>Gammaproteobacteria</taxon>
        <taxon>Pseudomonadales</taxon>
        <taxon>Pseudomonadaceae</taxon>
        <taxon>Pseudomonas</taxon>
    </lineage>
</organism>
<keyword evidence="1" id="KW-0472">Membrane</keyword>
<reference evidence="2" key="1">
    <citation type="submission" date="2022-07" db="EMBL/GenBank/DDBJ databases">
        <title>Draft genome of Pseudomonas carnis strain LP isolated from cheese.</title>
        <authorList>
            <person name="Wolfe B.E."/>
        </authorList>
    </citation>
    <scope>NUCLEOTIDE SEQUENCE</scope>
    <source>
        <strain evidence="2">LP</strain>
    </source>
</reference>
<dbReference type="Proteomes" id="UP001150614">
    <property type="component" value="Unassembled WGS sequence"/>
</dbReference>
<dbReference type="RefSeq" id="WP_274126313.1">
    <property type="nucleotide sequence ID" value="NZ_JANCLL010000002.1"/>
</dbReference>
<evidence type="ECO:0000256" key="1">
    <source>
        <dbReference type="SAM" id="Phobius"/>
    </source>
</evidence>
<feature type="transmembrane region" description="Helical" evidence="1">
    <location>
        <begin position="192"/>
        <end position="212"/>
    </location>
</feature>
<gene>
    <name evidence="2" type="ORF">NMG11_03905</name>
</gene>
<comment type="caution">
    <text evidence="2">The sequence shown here is derived from an EMBL/GenBank/DDBJ whole genome shotgun (WGS) entry which is preliminary data.</text>
</comment>
<evidence type="ECO:0000313" key="3">
    <source>
        <dbReference type="Proteomes" id="UP001150614"/>
    </source>
</evidence>
<sequence>EGPAAKAMAAMVASARAWEEGPTAKAMAAMAASARTWEEGPTAKALAAMAASTRTWEEGPAAKAMAAMAASTRTWEEGAVAKALSAASITWGEHSAFRAAVSAVRSLDAFSAMRELAEPTVTLSRWGVSGAITVDAVLEELASRTDITVKQSAENLYELLQKSEPQSNPGWADVAQVGEAKTSAPVQSLNAIPTYALLFWLYVVAPLVYVMVNWESARIGLADLNARLPQTELLSEIRNFIRTEIAGKPADVRLVKGKNVRLRAGPGMKTDVILLLPPDAIVVVLGKEDRTWLYVSYEHQGYMVDGYLSTQFLKKIRK</sequence>
<protein>
    <submittedName>
        <fullName evidence="2">SH3 domain-containing protein</fullName>
    </submittedName>
</protein>
<keyword evidence="1" id="KW-0812">Transmembrane</keyword>
<accession>A0ABT5RBN9</accession>
<feature type="non-terminal residue" evidence="2">
    <location>
        <position position="1"/>
    </location>
</feature>